<evidence type="ECO:0000259" key="5">
    <source>
        <dbReference type="PROSITE" id="PS50893"/>
    </source>
</evidence>
<dbReference type="PANTHER" id="PTHR43335">
    <property type="entry name" value="ABC TRANSPORTER, ATP-BINDING PROTEIN"/>
    <property type="match status" value="1"/>
</dbReference>
<dbReference type="InterPro" id="IPR003593">
    <property type="entry name" value="AAA+_ATPase"/>
</dbReference>
<name>A0ABW4BBT2_9LACO</name>
<feature type="domain" description="ABC transporter" evidence="5">
    <location>
        <begin position="5"/>
        <end position="233"/>
    </location>
</feature>
<dbReference type="Pfam" id="PF00005">
    <property type="entry name" value="ABC_tran"/>
    <property type="match status" value="1"/>
</dbReference>
<dbReference type="GO" id="GO:0005524">
    <property type="term" value="F:ATP binding"/>
    <property type="evidence" value="ECO:0007669"/>
    <property type="project" value="UniProtKB-KW"/>
</dbReference>
<sequence length="338" mass="35942">MRNLVELHDISKRFGAKQVLDHLTMAVPEGSIYGFVGKNGAGKTTTMRLILGLERMDAGTIMFNDAPAGDPHPESFPTIGYLPDVPTFYDDMTPREYLTLAGQLAGMRGAALADRCQTVLKLVGLPSDRRRIRGFSRGMKQRLGIAQALLTEPQLLICDEPTSALDPSGRNDFLALLASLRHDMTIIFSTHILSDVERVADHVGILNGGQLQAEGTLAELRQRYARPRIAVQMADALAAGQAATALGGPATAAGARVDVPYAGEAAAAMKMVMQALAAADLIPVALAQQSTTLDDIFMEVVKWPTCGSSSIRNASLLGAATGFSCLASFSCSSAWKVP</sequence>
<keyword evidence="3" id="KW-0547">Nucleotide-binding</keyword>
<dbReference type="RefSeq" id="WP_125585900.1">
    <property type="nucleotide sequence ID" value="NZ_JBHTMO010000030.1"/>
</dbReference>
<dbReference type="InterPro" id="IPR003439">
    <property type="entry name" value="ABC_transporter-like_ATP-bd"/>
</dbReference>
<gene>
    <name evidence="6" type="ORF">ACFQ3L_09465</name>
</gene>
<dbReference type="CDD" id="cd03230">
    <property type="entry name" value="ABC_DR_subfamily_A"/>
    <property type="match status" value="1"/>
</dbReference>
<keyword evidence="2" id="KW-0813">Transport</keyword>
<dbReference type="SUPFAM" id="SSF52540">
    <property type="entry name" value="P-loop containing nucleoside triphosphate hydrolases"/>
    <property type="match status" value="1"/>
</dbReference>
<evidence type="ECO:0000256" key="3">
    <source>
        <dbReference type="ARBA" id="ARBA00022741"/>
    </source>
</evidence>
<keyword evidence="7" id="KW-1185">Reference proteome</keyword>
<proteinExistence type="inferred from homology"/>
<comment type="similarity">
    <text evidence="1">Belongs to the ABC transporter superfamily.</text>
</comment>
<dbReference type="Gene3D" id="3.40.50.300">
    <property type="entry name" value="P-loop containing nucleotide triphosphate hydrolases"/>
    <property type="match status" value="1"/>
</dbReference>
<evidence type="ECO:0000256" key="1">
    <source>
        <dbReference type="ARBA" id="ARBA00005417"/>
    </source>
</evidence>
<evidence type="ECO:0000313" key="7">
    <source>
        <dbReference type="Proteomes" id="UP001597249"/>
    </source>
</evidence>
<organism evidence="6 7">
    <name type="scientific">Lacticaseibacillus jixianensis</name>
    <dbReference type="NCBI Taxonomy" id="2486012"/>
    <lineage>
        <taxon>Bacteria</taxon>
        <taxon>Bacillati</taxon>
        <taxon>Bacillota</taxon>
        <taxon>Bacilli</taxon>
        <taxon>Lactobacillales</taxon>
        <taxon>Lactobacillaceae</taxon>
        <taxon>Lacticaseibacillus</taxon>
    </lineage>
</organism>
<dbReference type="InterPro" id="IPR027417">
    <property type="entry name" value="P-loop_NTPase"/>
</dbReference>
<dbReference type="SMART" id="SM00382">
    <property type="entry name" value="AAA"/>
    <property type="match status" value="1"/>
</dbReference>
<evidence type="ECO:0000256" key="2">
    <source>
        <dbReference type="ARBA" id="ARBA00022448"/>
    </source>
</evidence>
<evidence type="ECO:0000313" key="6">
    <source>
        <dbReference type="EMBL" id="MFD1393793.1"/>
    </source>
</evidence>
<comment type="caution">
    <text evidence="6">The sequence shown here is derived from an EMBL/GenBank/DDBJ whole genome shotgun (WGS) entry which is preliminary data.</text>
</comment>
<dbReference type="PANTHER" id="PTHR43335:SF4">
    <property type="entry name" value="ABC TRANSPORTER, ATP-BINDING PROTEIN"/>
    <property type="match status" value="1"/>
</dbReference>
<protein>
    <submittedName>
        <fullName evidence="6">ATP-binding cassette domain-containing protein</fullName>
    </submittedName>
</protein>
<dbReference type="EMBL" id="JBHTMO010000030">
    <property type="protein sequence ID" value="MFD1393793.1"/>
    <property type="molecule type" value="Genomic_DNA"/>
</dbReference>
<accession>A0ABW4BBT2</accession>
<dbReference type="PROSITE" id="PS50893">
    <property type="entry name" value="ABC_TRANSPORTER_2"/>
    <property type="match status" value="1"/>
</dbReference>
<dbReference type="Proteomes" id="UP001597249">
    <property type="component" value="Unassembled WGS sequence"/>
</dbReference>
<reference evidence="7" key="1">
    <citation type="journal article" date="2019" name="Int. J. Syst. Evol. Microbiol.">
        <title>The Global Catalogue of Microorganisms (GCM) 10K type strain sequencing project: providing services to taxonomists for standard genome sequencing and annotation.</title>
        <authorList>
            <consortium name="The Broad Institute Genomics Platform"/>
            <consortium name="The Broad Institute Genome Sequencing Center for Infectious Disease"/>
            <person name="Wu L."/>
            <person name="Ma J."/>
        </authorList>
    </citation>
    <scope>NUCLEOTIDE SEQUENCE [LARGE SCALE GENOMIC DNA]</scope>
    <source>
        <strain evidence="7">CCM 8911</strain>
    </source>
</reference>
<evidence type="ECO:0000256" key="4">
    <source>
        <dbReference type="ARBA" id="ARBA00022840"/>
    </source>
</evidence>
<keyword evidence="4 6" id="KW-0067">ATP-binding</keyword>